<feature type="domain" description="Aminoglycoside phosphotransferase" evidence="1">
    <location>
        <begin position="41"/>
        <end position="242"/>
    </location>
</feature>
<evidence type="ECO:0000313" key="2">
    <source>
        <dbReference type="EMBL" id="MBS4181882.1"/>
    </source>
</evidence>
<dbReference type="SUPFAM" id="SSF56112">
    <property type="entry name" value="Protein kinase-like (PK-like)"/>
    <property type="match status" value="1"/>
</dbReference>
<evidence type="ECO:0000259" key="1">
    <source>
        <dbReference type="Pfam" id="PF01636"/>
    </source>
</evidence>
<proteinExistence type="predicted"/>
<dbReference type="AlphaFoldDB" id="A0A942Y820"/>
<sequence>MGWDDSGLTEDQVAFCRRVLPGSRIVADDSWGLLDTRVLHVRGPSGDHTVKASGPANTHFPRELEAHRRWTTSLVERGDTSRLVAVDETARVLVLDRLPGHLALGTPDEHDPEVHRQAGALLRRFHDQAARVDHDFLPAEQRKALASLTARHRIPPETVERTRAALLSHEPGPVTVVPTHGDWHPRNWIVHGRRLHAIDFGRFALRPAPLDLTRLAVLHWQADPGLEEAFFAGYGDDPRDPALWRWFQLREAVGTAVWAFAVQDEVFEAQGHRMLADALAAFGH</sequence>
<dbReference type="InterPro" id="IPR002575">
    <property type="entry name" value="Aminoglycoside_PTrfase"/>
</dbReference>
<dbReference type="EMBL" id="JAGYPE010000002">
    <property type="protein sequence ID" value="MBS4181882.1"/>
    <property type="molecule type" value="Genomic_DNA"/>
</dbReference>
<protein>
    <submittedName>
        <fullName evidence="2">Phosphotransferase</fullName>
    </submittedName>
</protein>
<reference evidence="2" key="1">
    <citation type="submission" date="2021-05" db="EMBL/GenBank/DDBJ databases">
        <title>Novel Bacillus species.</title>
        <authorList>
            <person name="Liu G."/>
        </authorList>
    </citation>
    <scope>NUCLEOTIDE SEQUENCE</scope>
    <source>
        <strain evidence="2">FJAT-50051</strain>
    </source>
</reference>
<dbReference type="InterPro" id="IPR011009">
    <property type="entry name" value="Kinase-like_dom_sf"/>
</dbReference>
<dbReference type="Gene3D" id="3.90.1200.10">
    <property type="match status" value="1"/>
</dbReference>
<dbReference type="Pfam" id="PF01636">
    <property type="entry name" value="APH"/>
    <property type="match status" value="1"/>
</dbReference>
<name>A0A942Y820_9BACI</name>
<organism evidence="2">
    <name type="scientific">Neobacillus citreus</name>
    <dbReference type="NCBI Taxonomy" id="2833578"/>
    <lineage>
        <taxon>Bacteria</taxon>
        <taxon>Bacillati</taxon>
        <taxon>Bacillota</taxon>
        <taxon>Bacilli</taxon>
        <taxon>Bacillales</taxon>
        <taxon>Bacillaceae</taxon>
        <taxon>Neobacillus</taxon>
    </lineage>
</organism>
<gene>
    <name evidence="2" type="ORF">KHB02_10845</name>
</gene>
<comment type="caution">
    <text evidence="2">The sequence shown here is derived from an EMBL/GenBank/DDBJ whole genome shotgun (WGS) entry which is preliminary data.</text>
</comment>
<accession>A0A942Y820</accession>